<name>A0A2D3T2R0_9ENTR</name>
<evidence type="ECO:0000313" key="2">
    <source>
        <dbReference type="Proteomes" id="UP000230008"/>
    </source>
</evidence>
<reference evidence="2" key="2">
    <citation type="submission" date="2017-11" db="EMBL/GenBank/DDBJ databases">
        <title>PacBio sequencing of new strain of the secondary endosymbiont Candidatus Hamiltonella defensa.</title>
        <authorList>
            <person name="Strand M.R."/>
            <person name="Oliver K."/>
        </authorList>
    </citation>
    <scope>NUCLEOTIDE SEQUENCE [LARGE SCALE GENOMIC DNA]</scope>
    <source>
        <strain evidence="2">A2C</strain>
    </source>
</reference>
<accession>A0A2D3T2R0</accession>
<dbReference type="EMBL" id="CP017606">
    <property type="protein sequence ID" value="ATW29963.1"/>
    <property type="molecule type" value="Genomic_DNA"/>
</dbReference>
<dbReference type="RefSeq" id="WP_100103338.1">
    <property type="nucleotide sequence ID" value="NZ_CAWNMT010000001.1"/>
</dbReference>
<evidence type="ECO:0008006" key="3">
    <source>
        <dbReference type="Google" id="ProtNLM"/>
    </source>
</evidence>
<dbReference type="Proteomes" id="UP000230008">
    <property type="component" value="Chromosome"/>
</dbReference>
<gene>
    <name evidence="1" type="ORF">BJP41_06065</name>
</gene>
<proteinExistence type="predicted"/>
<reference evidence="2" key="1">
    <citation type="submission" date="2016-10" db="EMBL/GenBank/DDBJ databases">
        <authorList>
            <person name="Chevignon G."/>
        </authorList>
    </citation>
    <scope>NUCLEOTIDE SEQUENCE [LARGE SCALE GENOMIC DNA]</scope>
    <source>
        <strain evidence="2">A2C</strain>
    </source>
</reference>
<protein>
    <recommendedName>
        <fullName evidence="3">Peptidase C58 YopT-type domain-containing protein</fullName>
    </recommendedName>
</protein>
<dbReference type="AlphaFoldDB" id="A0A2D3T2R0"/>
<sequence>MNPESYFLSSTQSNHGHILVLDITQNDQGNTMTLYDPMIGDIKIKTSDEHNTEFHQFLNDYLDSKVMNDKIRGQLYGVEKFRGNYYFKITTLTENTLTDLHQLNHIDQFISDFHSDKQRIFELPPMILNKVTLSPFLIYEMGGGDVWSKGAFCRALCFSKRVIITPSF</sequence>
<organism evidence="1 2">
    <name type="scientific">Candidatus Williamhamiltonella defendens</name>
    <dbReference type="NCBI Taxonomy" id="138072"/>
    <lineage>
        <taxon>Bacteria</taxon>
        <taxon>Pseudomonadati</taxon>
        <taxon>Pseudomonadota</taxon>
        <taxon>Gammaproteobacteria</taxon>
        <taxon>Enterobacterales</taxon>
        <taxon>Enterobacteriaceae</taxon>
        <taxon>aphid secondary symbionts</taxon>
        <taxon>Candidatus Williamhamiltonella</taxon>
    </lineage>
</organism>
<evidence type="ECO:0000313" key="1">
    <source>
        <dbReference type="EMBL" id="ATW29963.1"/>
    </source>
</evidence>